<reference evidence="2" key="1">
    <citation type="submission" date="2020-04" db="EMBL/GenBank/DDBJ databases">
        <title>Analysis of mating type loci in Filobasidium floriforme.</title>
        <authorList>
            <person name="Nowrousian M."/>
        </authorList>
    </citation>
    <scope>NUCLEOTIDE SEQUENCE</scope>
    <source>
        <strain evidence="2">CBS 6242</strain>
    </source>
</reference>
<dbReference type="EMBL" id="JABELV010000101">
    <property type="protein sequence ID" value="KAG7531005.1"/>
    <property type="molecule type" value="Genomic_DNA"/>
</dbReference>
<comment type="caution">
    <text evidence="2">The sequence shown here is derived from an EMBL/GenBank/DDBJ whole genome shotgun (WGS) entry which is preliminary data.</text>
</comment>
<keyword evidence="3" id="KW-1185">Reference proteome</keyword>
<dbReference type="AlphaFoldDB" id="A0A8K0NP20"/>
<evidence type="ECO:0000256" key="1">
    <source>
        <dbReference type="SAM" id="MobiDB-lite"/>
    </source>
</evidence>
<accession>A0A8K0NP20</accession>
<organism evidence="2 3">
    <name type="scientific">Filobasidium floriforme</name>
    <dbReference type="NCBI Taxonomy" id="5210"/>
    <lineage>
        <taxon>Eukaryota</taxon>
        <taxon>Fungi</taxon>
        <taxon>Dikarya</taxon>
        <taxon>Basidiomycota</taxon>
        <taxon>Agaricomycotina</taxon>
        <taxon>Tremellomycetes</taxon>
        <taxon>Filobasidiales</taxon>
        <taxon>Filobasidiaceae</taxon>
        <taxon>Filobasidium</taxon>
    </lineage>
</organism>
<sequence>MWLAKLEIHKVEHNHQVQDQIEKIALAGVKTGQLDAVIDHLKTSLEVLIGKFQSSLEDLEGKRYSEDTWTVAYQPRGLTLAAWTVRLQMGAEEAIKLAFPGLTTCPVKITCKPAYDKLRAGYESYNLEYVIGKSATRSKKDEVSVSVSSKLVWRFIQADPSEALINEVDQAHRSNQNSSERSEPLGTGVDAASKEDDLTEEIPDLYSTERTDYLADSTSGTTTERSKYE</sequence>
<evidence type="ECO:0000313" key="2">
    <source>
        <dbReference type="EMBL" id="KAG7531005.1"/>
    </source>
</evidence>
<evidence type="ECO:0000313" key="3">
    <source>
        <dbReference type="Proteomes" id="UP000812966"/>
    </source>
</evidence>
<feature type="region of interest" description="Disordered" evidence="1">
    <location>
        <begin position="171"/>
        <end position="229"/>
    </location>
</feature>
<proteinExistence type="predicted"/>
<gene>
    <name evidence="2" type="ORF">FFLO_04616</name>
</gene>
<dbReference type="Proteomes" id="UP000812966">
    <property type="component" value="Unassembled WGS sequence"/>
</dbReference>
<name>A0A8K0NP20_9TREE</name>
<protein>
    <submittedName>
        <fullName evidence="2">Uncharacterized protein</fullName>
    </submittedName>
</protein>